<name>A0ABN8YVY9_RANTA</name>
<accession>A0ABN8YVY9</accession>
<reference evidence="2" key="1">
    <citation type="submission" date="2023-04" db="EMBL/GenBank/DDBJ databases">
        <authorList>
            <consortium name="ELIXIR-Norway"/>
        </authorList>
    </citation>
    <scope>NUCLEOTIDE SEQUENCE [LARGE SCALE GENOMIC DNA]</scope>
</reference>
<feature type="non-terminal residue" evidence="2">
    <location>
        <position position="1"/>
    </location>
</feature>
<evidence type="ECO:0000313" key="2">
    <source>
        <dbReference type="EMBL" id="CAI9165772.1"/>
    </source>
</evidence>
<gene>
    <name evidence="2" type="ORF">MRATA1EN1_LOCUS14734</name>
</gene>
<dbReference type="Proteomes" id="UP001176941">
    <property type="component" value="Chromosome 25"/>
</dbReference>
<proteinExistence type="predicted"/>
<protein>
    <submittedName>
        <fullName evidence="2">Uncharacterized protein</fullName>
    </submittedName>
</protein>
<organism evidence="2 3">
    <name type="scientific">Rangifer tarandus platyrhynchus</name>
    <name type="common">Svalbard reindeer</name>
    <dbReference type="NCBI Taxonomy" id="3082113"/>
    <lineage>
        <taxon>Eukaryota</taxon>
        <taxon>Metazoa</taxon>
        <taxon>Chordata</taxon>
        <taxon>Craniata</taxon>
        <taxon>Vertebrata</taxon>
        <taxon>Euteleostomi</taxon>
        <taxon>Mammalia</taxon>
        <taxon>Eutheria</taxon>
        <taxon>Laurasiatheria</taxon>
        <taxon>Artiodactyla</taxon>
        <taxon>Ruminantia</taxon>
        <taxon>Pecora</taxon>
        <taxon>Cervidae</taxon>
        <taxon>Odocoileinae</taxon>
        <taxon>Rangifer</taxon>
    </lineage>
</organism>
<evidence type="ECO:0000313" key="3">
    <source>
        <dbReference type="Proteomes" id="UP001176941"/>
    </source>
</evidence>
<feature type="region of interest" description="Disordered" evidence="1">
    <location>
        <begin position="1"/>
        <end position="32"/>
    </location>
</feature>
<sequence length="50" mass="5127">RGPQLASHPGGDLKGPGAHAVVPRLDDASPATRLPKPLAEWLCFVSPVSG</sequence>
<dbReference type="EMBL" id="OX459961">
    <property type="protein sequence ID" value="CAI9165772.1"/>
    <property type="molecule type" value="Genomic_DNA"/>
</dbReference>
<evidence type="ECO:0000256" key="1">
    <source>
        <dbReference type="SAM" id="MobiDB-lite"/>
    </source>
</evidence>
<keyword evidence="3" id="KW-1185">Reference proteome</keyword>